<feature type="region of interest" description="Disordered" evidence="1">
    <location>
        <begin position="84"/>
        <end position="103"/>
    </location>
</feature>
<organism>
    <name type="scientific">Branchiostoma floridae</name>
    <name type="common">Florida lancelet</name>
    <name type="synonym">Amphioxus</name>
    <dbReference type="NCBI Taxonomy" id="7739"/>
    <lineage>
        <taxon>Eukaryota</taxon>
        <taxon>Metazoa</taxon>
        <taxon>Chordata</taxon>
        <taxon>Cephalochordata</taxon>
        <taxon>Leptocardii</taxon>
        <taxon>Amphioxiformes</taxon>
        <taxon>Branchiostomatidae</taxon>
        <taxon>Branchiostoma</taxon>
    </lineage>
</organism>
<evidence type="ECO:0000256" key="1">
    <source>
        <dbReference type="SAM" id="MobiDB-lite"/>
    </source>
</evidence>
<evidence type="ECO:0000313" key="2">
    <source>
        <dbReference type="EMBL" id="EEN68756.1"/>
    </source>
</evidence>
<gene>
    <name evidence="2" type="ORF">BRAFLDRAFT_97273</name>
</gene>
<dbReference type="EMBL" id="GG666461">
    <property type="protein sequence ID" value="EEN68756.1"/>
    <property type="molecule type" value="Genomic_DNA"/>
</dbReference>
<proteinExistence type="predicted"/>
<dbReference type="InParanoid" id="C3XT23"/>
<sequence>MPAVLAGPCLATAFCRILGDKMPDNIALYLPASMTRDAVYDSDDKLTVLTRQALEMICAAMLTLLERPAVEQLPCTRFCQPTEAEHKSQHVPKNQGVTSPGIAKEADRKEIQQLLRKDLIVHVGRVMVKRIPAFQVLLRVAVWHIPHEFQEEMAQKSEQNVSSEMAEVLKHFHQYVPAEMDPEGRISHLLLTIVLGGDWLSMEKAYNVQLAFSDGDDPV</sequence>
<reference evidence="2" key="1">
    <citation type="journal article" date="2008" name="Nature">
        <title>The amphioxus genome and the evolution of the chordate karyotype.</title>
        <authorList>
            <consortium name="US DOE Joint Genome Institute (JGI-PGF)"/>
            <person name="Putnam N.H."/>
            <person name="Butts T."/>
            <person name="Ferrier D.E.K."/>
            <person name="Furlong R.F."/>
            <person name="Hellsten U."/>
            <person name="Kawashima T."/>
            <person name="Robinson-Rechavi M."/>
            <person name="Shoguchi E."/>
            <person name="Terry A."/>
            <person name="Yu J.-K."/>
            <person name="Benito-Gutierrez E.L."/>
            <person name="Dubchak I."/>
            <person name="Garcia-Fernandez J."/>
            <person name="Gibson-Brown J.J."/>
            <person name="Grigoriev I.V."/>
            <person name="Horton A.C."/>
            <person name="de Jong P.J."/>
            <person name="Jurka J."/>
            <person name="Kapitonov V.V."/>
            <person name="Kohara Y."/>
            <person name="Kuroki Y."/>
            <person name="Lindquist E."/>
            <person name="Lucas S."/>
            <person name="Osoegawa K."/>
            <person name="Pennacchio L.A."/>
            <person name="Salamov A.A."/>
            <person name="Satou Y."/>
            <person name="Sauka-Spengler T."/>
            <person name="Schmutz J."/>
            <person name="Shin-I T."/>
            <person name="Toyoda A."/>
            <person name="Bronner-Fraser M."/>
            <person name="Fujiyama A."/>
            <person name="Holland L.Z."/>
            <person name="Holland P.W.H."/>
            <person name="Satoh N."/>
            <person name="Rokhsar D.S."/>
        </authorList>
    </citation>
    <scope>NUCLEOTIDE SEQUENCE [LARGE SCALE GENOMIC DNA]</scope>
    <source>
        <strain evidence="2">S238N-H82</strain>
        <tissue evidence="2">Testes</tissue>
    </source>
</reference>
<protein>
    <submittedName>
        <fullName evidence="2">Uncharacterized protein</fullName>
    </submittedName>
</protein>
<name>C3XT23_BRAFL</name>
<dbReference type="AlphaFoldDB" id="C3XT23"/>
<accession>C3XT23</accession>